<keyword evidence="5" id="KW-1185">Reference proteome</keyword>
<protein>
    <submittedName>
        <fullName evidence="4">RICIN domain-containing protein</fullName>
    </submittedName>
</protein>
<gene>
    <name evidence="4" type="ORF">J4032_10045</name>
</gene>
<name>A0ABY3WMN6_9ACTN</name>
<sequence length="619" mass="66790">MSARWRTTVPVALVTVAAALAGTLSAAPASASASVSGTEGAAAAADSPTYSVTIGAKGPWTNPDDTPAGTYIDKNGAFYYQSAHALYAENDPRRWTFYRGKDFDTAQRDAALSDAVNPANALDRNDDTTWRCNNSPTGRESTHAPDTSHYSQRNYCDLMGVWVDPDTGHWYGLVHNEFTPDPFGDGLHYDAIDYAVSRDQGRTWDIKDHVLTSPYSTERGDNEAFPNDLYHYGNGDPRLFVDTASGYFYVYYNSRAIPKGGVPGGWTDGSRGHVARAPMSAKMTAGSWKKWYDGTWSQPGIGGLESNMEPVDADNQTGYTPIENDYDPATPGTVAEQQAAGELPAKSDLLTMNIAYNAHLGLYIGQPEAITQDTTQPQRFYATDNLATQKWKLIGDSGDYLSGSWYRWMLDSVNKTGSTILGKNFRSYCSWECSDRTSGEYYDTTVATSHPAAPVRPQTAYTISNGNGRVLAQAESGRATTSLPAGSGSSRSTWTFTSNGDGSYRIANTASGELLGVDSHRNSGRAWAAKPTVAKAPADGPAVGQQWFVIPGKNTNGASTGTFRIVNRYSGLVIGMSGHTHRLVETTPTRAWTDTTGNPVGNGRTTTEQTLTLTPARQT</sequence>
<feature type="compositionally biased region" description="Low complexity" evidence="1">
    <location>
        <begin position="605"/>
        <end position="619"/>
    </location>
</feature>
<dbReference type="CDD" id="cd00161">
    <property type="entry name" value="beta-trefoil_Ricin-like"/>
    <property type="match status" value="1"/>
</dbReference>
<dbReference type="Gene3D" id="2.80.10.50">
    <property type="match status" value="1"/>
</dbReference>
<evidence type="ECO:0000313" key="4">
    <source>
        <dbReference type="EMBL" id="UNM11840.1"/>
    </source>
</evidence>
<evidence type="ECO:0000256" key="2">
    <source>
        <dbReference type="SAM" id="SignalP"/>
    </source>
</evidence>
<evidence type="ECO:0000259" key="3">
    <source>
        <dbReference type="Pfam" id="PF14200"/>
    </source>
</evidence>
<feature type="chain" id="PRO_5045700060" evidence="2">
    <location>
        <begin position="27"/>
        <end position="619"/>
    </location>
</feature>
<feature type="domain" description="Ricin B lectin" evidence="3">
    <location>
        <begin position="494"/>
        <end position="580"/>
    </location>
</feature>
<proteinExistence type="predicted"/>
<accession>A0ABY3WMN6</accession>
<dbReference type="EMBL" id="CP071872">
    <property type="protein sequence ID" value="UNM11840.1"/>
    <property type="molecule type" value="Genomic_DNA"/>
</dbReference>
<organism evidence="4 5">
    <name type="scientific">Streptomyces formicae</name>
    <dbReference type="NCBI Taxonomy" id="1616117"/>
    <lineage>
        <taxon>Bacteria</taxon>
        <taxon>Bacillati</taxon>
        <taxon>Actinomycetota</taxon>
        <taxon>Actinomycetes</taxon>
        <taxon>Kitasatosporales</taxon>
        <taxon>Streptomycetaceae</taxon>
        <taxon>Streptomyces</taxon>
    </lineage>
</organism>
<evidence type="ECO:0000313" key="5">
    <source>
        <dbReference type="Proteomes" id="UP000828924"/>
    </source>
</evidence>
<keyword evidence="2" id="KW-0732">Signal</keyword>
<dbReference type="InterPro" id="IPR035992">
    <property type="entry name" value="Ricin_B-like_lectins"/>
</dbReference>
<evidence type="ECO:0000256" key="1">
    <source>
        <dbReference type="SAM" id="MobiDB-lite"/>
    </source>
</evidence>
<feature type="region of interest" description="Disordered" evidence="1">
    <location>
        <begin position="591"/>
        <end position="619"/>
    </location>
</feature>
<dbReference type="InterPro" id="IPR000772">
    <property type="entry name" value="Ricin_B_lectin"/>
</dbReference>
<dbReference type="Pfam" id="PF14200">
    <property type="entry name" value="RicinB_lectin_2"/>
    <property type="match status" value="1"/>
</dbReference>
<feature type="signal peptide" evidence="2">
    <location>
        <begin position="1"/>
        <end position="26"/>
    </location>
</feature>
<dbReference type="SUPFAM" id="SSF50370">
    <property type="entry name" value="Ricin B-like lectins"/>
    <property type="match status" value="1"/>
</dbReference>
<reference evidence="4 5" key="1">
    <citation type="submission" date="2021-03" db="EMBL/GenBank/DDBJ databases">
        <title>Complete genome of Streptomyces formicae strain 1H-GS9 (DSM 100524).</title>
        <authorList>
            <person name="Atanasov K.E."/>
            <person name="Altabella T."/>
            <person name="Ferrer A."/>
        </authorList>
    </citation>
    <scope>NUCLEOTIDE SEQUENCE [LARGE SCALE GENOMIC DNA]</scope>
    <source>
        <strain evidence="4 5">1H-GS9</strain>
    </source>
</reference>
<dbReference type="Proteomes" id="UP000828924">
    <property type="component" value="Chromosome"/>
</dbReference>
<dbReference type="RefSeq" id="WP_242330425.1">
    <property type="nucleotide sequence ID" value="NZ_CP071872.1"/>
</dbReference>